<gene>
    <name evidence="2" type="ORF">MHPYR_200021</name>
</gene>
<proteinExistence type="predicted"/>
<feature type="compositionally biased region" description="Low complexity" evidence="1">
    <location>
        <begin position="329"/>
        <end position="347"/>
    </location>
</feature>
<evidence type="ECO:0000256" key="1">
    <source>
        <dbReference type="SAM" id="MobiDB-lite"/>
    </source>
</evidence>
<evidence type="ECO:0000313" key="2">
    <source>
        <dbReference type="EMBL" id="SBS75082.1"/>
    </source>
</evidence>
<protein>
    <submittedName>
        <fullName evidence="2">Uncharacterized protein</fullName>
    </submittedName>
</protein>
<organism evidence="2">
    <name type="scientific">uncultured Mycobacterium sp</name>
    <dbReference type="NCBI Taxonomy" id="171292"/>
    <lineage>
        <taxon>Bacteria</taxon>
        <taxon>Bacillati</taxon>
        <taxon>Actinomycetota</taxon>
        <taxon>Actinomycetes</taxon>
        <taxon>Mycobacteriales</taxon>
        <taxon>Mycobacteriaceae</taxon>
        <taxon>Mycobacterium</taxon>
        <taxon>environmental samples</taxon>
    </lineage>
</organism>
<name>A0A1Y5P8Q1_9MYCO</name>
<feature type="region of interest" description="Disordered" evidence="1">
    <location>
        <begin position="329"/>
        <end position="396"/>
    </location>
</feature>
<accession>A0A1Y5P8Q1</accession>
<dbReference type="AlphaFoldDB" id="A0A1Y5P8Q1"/>
<sequence>MQISIRSQLIAGTAAIVGASAIAMTPVTQANLALPHLQLPSAAQVSLAGFDSPLSELLGTLNSFNQWLASADNTTAGYTDLGGLVTAGGVAIVKGGFGFNSVGLLPQVINDHMPILTQFGLNGVASLESMLNAGTTIGLIASEAVWNLPGAFVTATEQALSGDIPGAIATLQAAIVTPFVNAASVALASGSYMLDNAVVRGTALLDAVPTLVNLVIQSSVGQATVLGTAFSTVVQNVITGITNGNVEEAWNAAVDGFLGPRGIPGTMLNLTIGAGVQIDATTVVPSIRGEIQAAVRGIADALSQTGSAPPVPPPAAAAATPSASALRAAAVQESSAADAGGASTSNGNSGGGNGASANENSGGTHAKSESTKSGAKHGVAGSKRAAAKASASKSAE</sequence>
<reference evidence="2" key="1">
    <citation type="submission" date="2016-03" db="EMBL/GenBank/DDBJ databases">
        <authorList>
            <person name="Ploux O."/>
        </authorList>
    </citation>
    <scope>NUCLEOTIDE SEQUENCE</scope>
    <source>
        <strain evidence="2">UC10</strain>
    </source>
</reference>
<feature type="compositionally biased region" description="Low complexity" evidence="1">
    <location>
        <begin position="380"/>
        <end position="396"/>
    </location>
</feature>
<dbReference type="EMBL" id="FLQS01000013">
    <property type="protein sequence ID" value="SBS75082.1"/>
    <property type="molecule type" value="Genomic_DNA"/>
</dbReference>